<feature type="transmembrane region" description="Helical" evidence="7">
    <location>
        <begin position="224"/>
        <end position="244"/>
    </location>
</feature>
<feature type="region of interest" description="Disordered" evidence="6">
    <location>
        <begin position="364"/>
        <end position="413"/>
    </location>
</feature>
<dbReference type="InterPro" id="IPR002549">
    <property type="entry name" value="AI-2E-like"/>
</dbReference>
<dbReference type="PANTHER" id="PTHR21716:SF68">
    <property type="entry name" value="TRANSPORT PROTEIN YTVI-RELATED"/>
    <property type="match status" value="1"/>
</dbReference>
<evidence type="ECO:0000256" key="4">
    <source>
        <dbReference type="ARBA" id="ARBA00022989"/>
    </source>
</evidence>
<feature type="transmembrane region" description="Helical" evidence="7">
    <location>
        <begin position="9"/>
        <end position="27"/>
    </location>
</feature>
<feature type="transmembrane region" description="Helical" evidence="7">
    <location>
        <begin position="33"/>
        <end position="54"/>
    </location>
</feature>
<feature type="compositionally biased region" description="Low complexity" evidence="6">
    <location>
        <begin position="382"/>
        <end position="394"/>
    </location>
</feature>
<keyword evidence="4 7" id="KW-1133">Transmembrane helix</keyword>
<accession>A0A645BU22</accession>
<dbReference type="InterPro" id="IPR014227">
    <property type="entry name" value="YtvI-like"/>
</dbReference>
<keyword evidence="5 7" id="KW-0472">Membrane</keyword>
<evidence type="ECO:0000256" key="6">
    <source>
        <dbReference type="SAM" id="MobiDB-lite"/>
    </source>
</evidence>
<evidence type="ECO:0000256" key="3">
    <source>
        <dbReference type="ARBA" id="ARBA00022692"/>
    </source>
</evidence>
<feature type="compositionally biased region" description="Low complexity" evidence="6">
    <location>
        <begin position="402"/>
        <end position="413"/>
    </location>
</feature>
<name>A0A645BU22_9ZZZZ</name>
<sequence>MKIEKRRQFIINFLYFAIILGIVILLARYALGALMPFVIALLVSLLLKPAVAFFQKKLKLPRGFTGVILVVLFYLLLGALLIIIGVQLFAAAKSFFLTLPALYTSSIVPWMNKIFVSLQEFAGHLDPEATAAYNVVSANVTTSLGETVVNISKQVVGWVTSFTLKAPKFLLQLLIMVIATIFLTVDFPRVKAFVMRQFSPRWRDLLHDARVQLGRTLWSYTRSYAMILMVTFGEIALGLTIIGIQNAVGIAVAIAFFDILPVVGSGLILLPWTVFTFISGDLLTGIGLAVLYVVVIVVRQIVEPKIVGDRVGLHPLVTLLSMVLGSYLFGGIGLLGLPITVALLHALNKEGAIHLYKLTDDAPEDAAAADSEKPFSEPLDPPEAQESSAASSPAEAKKATKQKSSASKNVVSK</sequence>
<feature type="transmembrane region" description="Helical" evidence="7">
    <location>
        <begin position="250"/>
        <end position="270"/>
    </location>
</feature>
<organism evidence="8">
    <name type="scientific">bioreactor metagenome</name>
    <dbReference type="NCBI Taxonomy" id="1076179"/>
    <lineage>
        <taxon>unclassified sequences</taxon>
        <taxon>metagenomes</taxon>
        <taxon>ecological metagenomes</taxon>
    </lineage>
</organism>
<evidence type="ECO:0000256" key="1">
    <source>
        <dbReference type="ARBA" id="ARBA00004141"/>
    </source>
</evidence>
<keyword evidence="3 7" id="KW-0812">Transmembrane</keyword>
<proteinExistence type="inferred from homology"/>
<dbReference type="AlphaFoldDB" id="A0A645BU22"/>
<evidence type="ECO:0000256" key="2">
    <source>
        <dbReference type="ARBA" id="ARBA00009773"/>
    </source>
</evidence>
<evidence type="ECO:0000256" key="7">
    <source>
        <dbReference type="SAM" id="Phobius"/>
    </source>
</evidence>
<comment type="similarity">
    <text evidence="2">Belongs to the autoinducer-2 exporter (AI-2E) (TC 2.A.86) family.</text>
</comment>
<gene>
    <name evidence="8" type="ORF">SDC9_112189</name>
</gene>
<feature type="transmembrane region" description="Helical" evidence="7">
    <location>
        <begin position="282"/>
        <end position="302"/>
    </location>
</feature>
<feature type="transmembrane region" description="Helical" evidence="7">
    <location>
        <begin position="169"/>
        <end position="187"/>
    </location>
</feature>
<dbReference type="GO" id="GO:0016020">
    <property type="term" value="C:membrane"/>
    <property type="evidence" value="ECO:0007669"/>
    <property type="project" value="UniProtKB-SubCell"/>
</dbReference>
<comment type="caution">
    <text evidence="8">The sequence shown here is derived from an EMBL/GenBank/DDBJ whole genome shotgun (WGS) entry which is preliminary data.</text>
</comment>
<dbReference type="GO" id="GO:0055085">
    <property type="term" value="P:transmembrane transport"/>
    <property type="evidence" value="ECO:0007669"/>
    <property type="project" value="TreeGrafter"/>
</dbReference>
<dbReference type="PANTHER" id="PTHR21716">
    <property type="entry name" value="TRANSMEMBRANE PROTEIN"/>
    <property type="match status" value="1"/>
</dbReference>
<feature type="transmembrane region" description="Helical" evidence="7">
    <location>
        <begin position="66"/>
        <end position="90"/>
    </location>
</feature>
<evidence type="ECO:0000313" key="8">
    <source>
        <dbReference type="EMBL" id="MPM65294.1"/>
    </source>
</evidence>
<dbReference type="Pfam" id="PF01594">
    <property type="entry name" value="AI-2E_transport"/>
    <property type="match status" value="1"/>
</dbReference>
<comment type="subcellular location">
    <subcellularLocation>
        <location evidence="1">Membrane</location>
        <topology evidence="1">Multi-pass membrane protein</topology>
    </subcellularLocation>
</comment>
<dbReference type="NCBIfam" id="TIGR02872">
    <property type="entry name" value="spore_ytvI"/>
    <property type="match status" value="1"/>
</dbReference>
<protein>
    <submittedName>
        <fullName evidence="8">Sodium-lithium/proton antiporter</fullName>
    </submittedName>
</protein>
<dbReference type="EMBL" id="VSSQ01020441">
    <property type="protein sequence ID" value="MPM65294.1"/>
    <property type="molecule type" value="Genomic_DNA"/>
</dbReference>
<feature type="transmembrane region" description="Helical" evidence="7">
    <location>
        <begin position="322"/>
        <end position="347"/>
    </location>
</feature>
<reference evidence="8" key="1">
    <citation type="submission" date="2019-08" db="EMBL/GenBank/DDBJ databases">
        <authorList>
            <person name="Kucharzyk K."/>
            <person name="Murdoch R.W."/>
            <person name="Higgins S."/>
            <person name="Loffler F."/>
        </authorList>
    </citation>
    <scope>NUCLEOTIDE SEQUENCE</scope>
</reference>
<evidence type="ECO:0000256" key="5">
    <source>
        <dbReference type="ARBA" id="ARBA00023136"/>
    </source>
</evidence>